<proteinExistence type="inferred from homology"/>
<evidence type="ECO:0000256" key="1">
    <source>
        <dbReference type="ARBA" id="ARBA00004776"/>
    </source>
</evidence>
<dbReference type="Pfam" id="PF13692">
    <property type="entry name" value="Glyco_trans_1_4"/>
    <property type="match status" value="1"/>
</dbReference>
<evidence type="ECO:0000259" key="5">
    <source>
        <dbReference type="Pfam" id="PF00535"/>
    </source>
</evidence>
<dbReference type="InterPro" id="IPR001173">
    <property type="entry name" value="Glyco_trans_2-like"/>
</dbReference>
<protein>
    <recommendedName>
        <fullName evidence="5">Glycosyltransferase 2-like domain-containing protein</fullName>
    </recommendedName>
</protein>
<dbReference type="InterPro" id="IPR029044">
    <property type="entry name" value="Nucleotide-diphossugar_trans"/>
</dbReference>
<sequence length="837" mass="93211">MTAAQIPRKVCMSAQHSGVVSVVLVNFRGTDDTLDAIRNLQAIDWPQDRLEIVVVENASGDDSEQRLRTEVSGINLIVSKKNLGFAGGCNLGVAKSSGEYVALLNNDARPDSQWIRAAVDRFERSSKIGAVASRVLDWEGEKVDFIGAALTWYGMGYKPFTGESIPSTPDTVKDVLFGTGSAMFVRRSVYDQLGGFDERYFMFFEDVDLGWRLNLAGYRYVYEPASLAYHKHHASMSKFGSFKETYFLERNALFTLYKNLGEESLHENLAAAIALTARRAVARGDLDSTSLDLRKGGSDGETQEVPKSTLATLYGVDQFVAELPGLREAREQIQSTRVVDDRQLWRLFGETDAPAFAGDYFHEGYANLVNTFAVLDAPEARRVLIITGDPIGPKMAGPAIRAWNMAQALSAHSLVTLVTLAGVQGEVDAPFDIVHVAPGAEKDMKALEQKADVVVFQGLAMALFRCIRETSKILVCDIYDPMHLEHLEQGREHGGAEWTRQVSSATDVLNEQLERGDYFLCASERQRHFYLGQLAALGRINPANYENDPDLTGLISVVPFGLDTEPPRHERDVLKGVWPGIGPDDKVLLWSGGVYNWFDPKNLIRAVAELSRRRENVRLFFQGTKHPHPGVPEMAIVAESRALAAELGVLDQNVFFNSSWVDYADRQNFLTEADAGVSTHFSHVETTFSFRTRILDYLWAELPMVVTEGDHFAQLVAERGLGVAVPAEDVSALTDALERVLFDDAFAEAVRENIREVRQDYFWDRVLEPLVSFVNEAHFAEDRIRQGASFDSPVAAGRRVRVRKHGLARDVELAVFYLKNGGPKILVKKVSNRLKRR</sequence>
<keyword evidence="4" id="KW-0808">Transferase</keyword>
<dbReference type="Proteomes" id="UP000318331">
    <property type="component" value="Unassembled WGS sequence"/>
</dbReference>
<name>A0A543HYH0_9MICO</name>
<dbReference type="CDD" id="cd03801">
    <property type="entry name" value="GT4_PimA-like"/>
    <property type="match status" value="1"/>
</dbReference>
<dbReference type="CDD" id="cd04186">
    <property type="entry name" value="GT_2_like_c"/>
    <property type="match status" value="1"/>
</dbReference>
<dbReference type="PANTHER" id="PTHR43179:SF12">
    <property type="entry name" value="GALACTOFURANOSYLTRANSFERASE GLFT2"/>
    <property type="match status" value="1"/>
</dbReference>
<feature type="domain" description="Glycosyltransferase 2-like" evidence="5">
    <location>
        <begin position="30"/>
        <end position="137"/>
    </location>
</feature>
<organism evidence="6 7">
    <name type="scientific">Klugiella xanthotipulae</name>
    <dbReference type="NCBI Taxonomy" id="244735"/>
    <lineage>
        <taxon>Bacteria</taxon>
        <taxon>Bacillati</taxon>
        <taxon>Actinomycetota</taxon>
        <taxon>Actinomycetes</taxon>
        <taxon>Micrococcales</taxon>
        <taxon>Microbacteriaceae</taxon>
        <taxon>Klugiella</taxon>
    </lineage>
</organism>
<keyword evidence="7" id="KW-1185">Reference proteome</keyword>
<evidence type="ECO:0000313" key="6">
    <source>
        <dbReference type="EMBL" id="TQM63397.1"/>
    </source>
</evidence>
<dbReference type="SUPFAM" id="SSF53448">
    <property type="entry name" value="Nucleotide-diphospho-sugar transferases"/>
    <property type="match status" value="1"/>
</dbReference>
<evidence type="ECO:0000313" key="7">
    <source>
        <dbReference type="Proteomes" id="UP000318331"/>
    </source>
</evidence>
<evidence type="ECO:0000256" key="3">
    <source>
        <dbReference type="ARBA" id="ARBA00022676"/>
    </source>
</evidence>
<dbReference type="AlphaFoldDB" id="A0A543HYH0"/>
<gene>
    <name evidence="6" type="ORF">FB466_1659</name>
</gene>
<dbReference type="EMBL" id="VFPN01000002">
    <property type="protein sequence ID" value="TQM63397.1"/>
    <property type="molecule type" value="Genomic_DNA"/>
</dbReference>
<dbReference type="SUPFAM" id="SSF53756">
    <property type="entry name" value="UDP-Glycosyltransferase/glycogen phosphorylase"/>
    <property type="match status" value="1"/>
</dbReference>
<comment type="caution">
    <text evidence="6">The sequence shown here is derived from an EMBL/GenBank/DDBJ whole genome shotgun (WGS) entry which is preliminary data.</text>
</comment>
<accession>A0A543HYH0</accession>
<dbReference type="GO" id="GO:0016757">
    <property type="term" value="F:glycosyltransferase activity"/>
    <property type="evidence" value="ECO:0007669"/>
    <property type="project" value="UniProtKB-KW"/>
</dbReference>
<comment type="pathway">
    <text evidence="1">Cell wall biogenesis; cell wall polysaccharide biosynthesis.</text>
</comment>
<comment type="similarity">
    <text evidence="2">Belongs to the glycosyltransferase 2 family.</text>
</comment>
<dbReference type="PANTHER" id="PTHR43179">
    <property type="entry name" value="RHAMNOSYLTRANSFERASE WBBL"/>
    <property type="match status" value="1"/>
</dbReference>
<reference evidence="6 7" key="1">
    <citation type="submission" date="2019-06" db="EMBL/GenBank/DDBJ databases">
        <title>Sequencing the genomes of 1000 actinobacteria strains.</title>
        <authorList>
            <person name="Klenk H.-P."/>
        </authorList>
    </citation>
    <scope>NUCLEOTIDE SEQUENCE [LARGE SCALE GENOMIC DNA]</scope>
    <source>
        <strain evidence="6 7">DSM 18031</strain>
    </source>
</reference>
<dbReference type="Gene3D" id="3.90.550.10">
    <property type="entry name" value="Spore Coat Polysaccharide Biosynthesis Protein SpsA, Chain A"/>
    <property type="match status" value="1"/>
</dbReference>
<dbReference type="Gene3D" id="3.40.50.2000">
    <property type="entry name" value="Glycogen Phosphorylase B"/>
    <property type="match status" value="1"/>
</dbReference>
<keyword evidence="3" id="KW-0328">Glycosyltransferase</keyword>
<evidence type="ECO:0000256" key="2">
    <source>
        <dbReference type="ARBA" id="ARBA00006739"/>
    </source>
</evidence>
<dbReference type="Pfam" id="PF00535">
    <property type="entry name" value="Glycos_transf_2"/>
    <property type="match status" value="1"/>
</dbReference>
<evidence type="ECO:0000256" key="4">
    <source>
        <dbReference type="ARBA" id="ARBA00022679"/>
    </source>
</evidence>